<feature type="compositionally biased region" description="Polar residues" evidence="1">
    <location>
        <begin position="137"/>
        <end position="168"/>
    </location>
</feature>
<dbReference type="Proteomes" id="UP000054007">
    <property type="component" value="Unassembled WGS sequence"/>
</dbReference>
<dbReference type="SUPFAM" id="SSF50729">
    <property type="entry name" value="PH domain-like"/>
    <property type="match status" value="1"/>
</dbReference>
<reference evidence="3 4" key="1">
    <citation type="journal article" date="2015" name="Fungal Genet. Biol.">
        <title>Evolution of novel wood decay mechanisms in Agaricales revealed by the genome sequences of Fistulina hepatica and Cylindrobasidium torrendii.</title>
        <authorList>
            <person name="Floudas D."/>
            <person name="Held B.W."/>
            <person name="Riley R."/>
            <person name="Nagy L.G."/>
            <person name="Koehler G."/>
            <person name="Ransdell A.S."/>
            <person name="Younus H."/>
            <person name="Chow J."/>
            <person name="Chiniquy J."/>
            <person name="Lipzen A."/>
            <person name="Tritt A."/>
            <person name="Sun H."/>
            <person name="Haridas S."/>
            <person name="LaButti K."/>
            <person name="Ohm R.A."/>
            <person name="Kues U."/>
            <person name="Blanchette R.A."/>
            <person name="Grigoriev I.V."/>
            <person name="Minto R.E."/>
            <person name="Hibbett D.S."/>
        </authorList>
    </citation>
    <scope>NUCLEOTIDE SEQUENCE [LARGE SCALE GENOMIC DNA]</scope>
    <source>
        <strain evidence="3 4">FP15055 ss-10</strain>
    </source>
</reference>
<evidence type="ECO:0000313" key="4">
    <source>
        <dbReference type="Proteomes" id="UP000054007"/>
    </source>
</evidence>
<dbReference type="Gene3D" id="3.40.20.10">
    <property type="entry name" value="Severin"/>
    <property type="match status" value="1"/>
</dbReference>
<organism evidence="3 4">
    <name type="scientific">Cylindrobasidium torrendii FP15055 ss-10</name>
    <dbReference type="NCBI Taxonomy" id="1314674"/>
    <lineage>
        <taxon>Eukaryota</taxon>
        <taxon>Fungi</taxon>
        <taxon>Dikarya</taxon>
        <taxon>Basidiomycota</taxon>
        <taxon>Agaricomycotina</taxon>
        <taxon>Agaricomycetes</taxon>
        <taxon>Agaricomycetidae</taxon>
        <taxon>Agaricales</taxon>
        <taxon>Marasmiineae</taxon>
        <taxon>Physalacriaceae</taxon>
        <taxon>Cylindrobasidium</taxon>
    </lineage>
</organism>
<keyword evidence="4" id="KW-1185">Reference proteome</keyword>
<accession>A0A0D7BCC6</accession>
<dbReference type="AlphaFoldDB" id="A0A0D7BCC6"/>
<gene>
    <name evidence="3" type="ORF">CYLTODRAFT_490299</name>
</gene>
<name>A0A0D7BCC6_9AGAR</name>
<dbReference type="CDD" id="cd00821">
    <property type="entry name" value="PH"/>
    <property type="match status" value="1"/>
</dbReference>
<dbReference type="OrthoDB" id="2123378at2759"/>
<proteinExistence type="predicted"/>
<dbReference type="EMBL" id="KN880516">
    <property type="protein sequence ID" value="KIY67814.1"/>
    <property type="molecule type" value="Genomic_DNA"/>
</dbReference>
<dbReference type="Pfam" id="PF00241">
    <property type="entry name" value="Cofilin_ADF"/>
    <property type="match status" value="1"/>
</dbReference>
<feature type="compositionally biased region" description="Basic and acidic residues" evidence="1">
    <location>
        <begin position="292"/>
        <end position="302"/>
    </location>
</feature>
<feature type="compositionally biased region" description="Basic and acidic residues" evidence="1">
    <location>
        <begin position="340"/>
        <end position="358"/>
    </location>
</feature>
<evidence type="ECO:0000313" key="3">
    <source>
        <dbReference type="EMBL" id="KIY67814.1"/>
    </source>
</evidence>
<feature type="compositionally biased region" description="Pro residues" evidence="1">
    <location>
        <begin position="303"/>
        <end position="312"/>
    </location>
</feature>
<feature type="domain" description="ADF-H" evidence="2">
    <location>
        <begin position="9"/>
        <end position="129"/>
    </location>
</feature>
<dbReference type="InterPro" id="IPR002108">
    <property type="entry name" value="ADF-H"/>
</dbReference>
<dbReference type="InterPro" id="IPR029006">
    <property type="entry name" value="ADF-H/Gelsolin-like_dom_sf"/>
</dbReference>
<feature type="region of interest" description="Disordered" evidence="1">
    <location>
        <begin position="271"/>
        <end position="316"/>
    </location>
</feature>
<dbReference type="SUPFAM" id="SSF55753">
    <property type="entry name" value="Actin depolymerizing proteins"/>
    <property type="match status" value="1"/>
</dbReference>
<dbReference type="STRING" id="1314674.A0A0D7BCC6"/>
<protein>
    <recommendedName>
        <fullName evidence="2">ADF-H domain-containing protein</fullName>
    </recommendedName>
</protein>
<evidence type="ECO:0000259" key="2">
    <source>
        <dbReference type="Pfam" id="PF00241"/>
    </source>
</evidence>
<feature type="region of interest" description="Disordered" evidence="1">
    <location>
        <begin position="194"/>
        <end position="258"/>
    </location>
</feature>
<feature type="compositionally biased region" description="Basic and acidic residues" evidence="1">
    <location>
        <begin position="365"/>
        <end position="410"/>
    </location>
</feature>
<dbReference type="InterPro" id="IPR011993">
    <property type="entry name" value="PH-like_dom_sf"/>
</dbReference>
<feature type="region of interest" description="Disordered" evidence="1">
    <location>
        <begin position="136"/>
        <end position="170"/>
    </location>
</feature>
<dbReference type="Gene3D" id="2.30.29.30">
    <property type="entry name" value="Pleckstrin-homology domain (PH domain)/Phosphotyrosine-binding domain (PTB)"/>
    <property type="match status" value="1"/>
</dbReference>
<feature type="region of interest" description="Disordered" evidence="1">
    <location>
        <begin position="330"/>
        <end position="410"/>
    </location>
</feature>
<sequence>MSGLLDIDNPDRVREVFNAVTDGVEANWLLLQYANSGVTMVGHGKDGLVGLKKTMLAHTSTVQFAYMRNPDGAFVVINFVPRAVSLAQRARVLVCSRRVATSFTAEHYHSTLTLDHLSNLTPNSIAEALRQPDGEYSIQSTPSLYGNDNDNNDARSSMTVSTIPSDTTDYPPVISSRMIHHQPHRSFTETYAPERVATAPSPIRKTGSMFSSLLHRRKGRSSSGTSSHRYESTQDYTITPYHDEHLPPPPPAKDGRGFQSMLRAPAEDQFYRQPSDFGVISRDDFSTASGSDDEHLDDRPEPPKTPPPPPVLLPLDGKWAASVNTTVIADPAERARRRQLAKEQKEREEAQAAREEMQRQFQSKLRKDEIRRQEQEDERRRQRQLQEELRRSAEARRRKEQEDREEELRRKQELELRKITERERRMEEHKRLDQWRTQQARIAEDNVKREEAAKMRENNERKKQIAQVQAKVKSSNRSEDLVTGWLTMQTSENIAWRRRYYRLIGNTLFLYRSPKDMPAVLDEINLKGKLRGLREWNEGYEELKAIPHSFAVEFKDARGSWQMFCDSEEDKIKLLGLLHFAAGL</sequence>
<evidence type="ECO:0000256" key="1">
    <source>
        <dbReference type="SAM" id="MobiDB-lite"/>
    </source>
</evidence>